<keyword evidence="3" id="KW-0067">ATP-binding</keyword>
<dbReference type="Pfam" id="PF00271">
    <property type="entry name" value="Helicase_C"/>
    <property type="match status" value="1"/>
</dbReference>
<keyword evidence="8" id="KW-1185">Reference proteome</keyword>
<protein>
    <submittedName>
        <fullName evidence="7">DNA-dependent ATPase fun30</fullName>
        <ecNumber evidence="7">3.6.4.12</ecNumber>
    </submittedName>
</protein>
<dbReference type="Gene3D" id="3.40.50.10810">
    <property type="entry name" value="Tandem AAA-ATPase domain"/>
    <property type="match status" value="1"/>
</dbReference>
<dbReference type="SUPFAM" id="SSF52540">
    <property type="entry name" value="P-loop containing nucleoside triphosphate hydrolases"/>
    <property type="match status" value="2"/>
</dbReference>
<evidence type="ECO:0000259" key="6">
    <source>
        <dbReference type="PROSITE" id="PS51194"/>
    </source>
</evidence>
<dbReference type="InterPro" id="IPR049730">
    <property type="entry name" value="SNF2/RAD54-like_C"/>
</dbReference>
<reference evidence="7 8" key="1">
    <citation type="submission" date="2024-02" db="EMBL/GenBank/DDBJ databases">
        <title>Discinaceae phylogenomics.</title>
        <authorList>
            <person name="Dirks A.C."/>
            <person name="James T.Y."/>
        </authorList>
    </citation>
    <scope>NUCLEOTIDE SEQUENCE [LARGE SCALE GENOMIC DNA]</scope>
    <source>
        <strain evidence="7 8">ACD0624</strain>
    </source>
</reference>
<dbReference type="EMBL" id="JBBBZM010000009">
    <property type="protein sequence ID" value="KAL0639664.1"/>
    <property type="molecule type" value="Genomic_DNA"/>
</dbReference>
<name>A0ABR3GUP2_9PEZI</name>
<dbReference type="PROSITE" id="PS51192">
    <property type="entry name" value="HELICASE_ATP_BIND_1"/>
    <property type="match status" value="1"/>
</dbReference>
<dbReference type="InterPro" id="IPR027417">
    <property type="entry name" value="P-loop_NTPase"/>
</dbReference>
<dbReference type="GO" id="GO:0003678">
    <property type="term" value="F:DNA helicase activity"/>
    <property type="evidence" value="ECO:0007669"/>
    <property type="project" value="UniProtKB-EC"/>
</dbReference>
<evidence type="ECO:0000256" key="1">
    <source>
        <dbReference type="ARBA" id="ARBA00022741"/>
    </source>
</evidence>
<accession>A0ABR3GUP2</accession>
<proteinExistence type="predicted"/>
<evidence type="ECO:0000256" key="4">
    <source>
        <dbReference type="SAM" id="MobiDB-lite"/>
    </source>
</evidence>
<organism evidence="7 8">
    <name type="scientific">Discina gigas</name>
    <dbReference type="NCBI Taxonomy" id="1032678"/>
    <lineage>
        <taxon>Eukaryota</taxon>
        <taxon>Fungi</taxon>
        <taxon>Dikarya</taxon>
        <taxon>Ascomycota</taxon>
        <taxon>Pezizomycotina</taxon>
        <taxon>Pezizomycetes</taxon>
        <taxon>Pezizales</taxon>
        <taxon>Discinaceae</taxon>
        <taxon>Discina</taxon>
    </lineage>
</organism>
<dbReference type="PANTHER" id="PTHR10799">
    <property type="entry name" value="SNF2/RAD54 HELICASE FAMILY"/>
    <property type="match status" value="1"/>
</dbReference>
<keyword evidence="2 7" id="KW-0378">Hydrolase</keyword>
<dbReference type="GO" id="GO:0016787">
    <property type="term" value="F:hydrolase activity"/>
    <property type="evidence" value="ECO:0007669"/>
    <property type="project" value="UniProtKB-KW"/>
</dbReference>
<evidence type="ECO:0000256" key="2">
    <source>
        <dbReference type="ARBA" id="ARBA00022801"/>
    </source>
</evidence>
<dbReference type="EC" id="3.6.4.12" evidence="7"/>
<dbReference type="PROSITE" id="PS51194">
    <property type="entry name" value="HELICASE_CTER"/>
    <property type="match status" value="1"/>
</dbReference>
<feature type="domain" description="Helicase C-terminal" evidence="6">
    <location>
        <begin position="989"/>
        <end position="1140"/>
    </location>
</feature>
<evidence type="ECO:0000256" key="3">
    <source>
        <dbReference type="ARBA" id="ARBA00022840"/>
    </source>
</evidence>
<dbReference type="InterPro" id="IPR000330">
    <property type="entry name" value="SNF2_N"/>
</dbReference>
<dbReference type="SMART" id="SM00487">
    <property type="entry name" value="DEXDc"/>
    <property type="match status" value="1"/>
</dbReference>
<keyword evidence="1" id="KW-0547">Nucleotide-binding</keyword>
<dbReference type="CDD" id="cd18793">
    <property type="entry name" value="SF2_C_SNF"/>
    <property type="match status" value="1"/>
</dbReference>
<evidence type="ECO:0000313" key="8">
    <source>
        <dbReference type="Proteomes" id="UP001447188"/>
    </source>
</evidence>
<dbReference type="InterPro" id="IPR001650">
    <property type="entry name" value="Helicase_C-like"/>
</dbReference>
<feature type="domain" description="Helicase ATP-binding" evidence="5">
    <location>
        <begin position="632"/>
        <end position="799"/>
    </location>
</feature>
<dbReference type="InterPro" id="IPR014001">
    <property type="entry name" value="Helicase_ATP-bd"/>
</dbReference>
<feature type="region of interest" description="Disordered" evidence="4">
    <location>
        <begin position="355"/>
        <end position="374"/>
    </location>
</feature>
<dbReference type="Proteomes" id="UP001447188">
    <property type="component" value="Unassembled WGS sequence"/>
</dbReference>
<evidence type="ECO:0000313" key="7">
    <source>
        <dbReference type="EMBL" id="KAL0639664.1"/>
    </source>
</evidence>
<sequence length="1162" mass="129479">MASSLVRLSPFDTSAASSPKRRKFSQLPKAFNSDDDSGDELFSSGVATLPLNSSYFRSIVPASDPIICSSPPPVDTQPTQILQNAFDVNPPSARQPPVVQVAASSPFRSMQSSPPRHVQPQISPLKRQASIFREDGSVKPFDFYPSKPIGRNLIDDGPQYIGASSDEGSDHDDIKPTFVKSALNTRPVPSVSFMRDRRDSNGTEVLRIEESPVAPSAFKSTFSKFAYNPNSNPPIPFKGRLDSITKKAPITYSAGTGSIPGPRPRLQRHPDRAKPLVDIKLEEIQNSEHRYIVERMASILPDKSISQLLSALLEKRGSFDDAMEFLTKDDATVDLTLSGDEISTVAKRGVAQIKTSNRAARAPRKGIKDKWSSTQVQTILSSPPVASLKTKRRLVRGSTRNSRERSSSPPTLVAISDDSDSEAEATDESDGERELERKVLKYINECTVKELSDIAATTEEIAEVVLSQRPFTSLDDVREVSSDIIGKVKGKARGIRARAIGDKVVDVCLETWRGYEAVDSLIAKVEELGKPIAESIKKWGVDVFGGCSDNPVGELDMTDIKLDSTPESLKDSAIGTPTDAGSSDIVMADEGDEIIKNKREYQAGQFFKVQPKHLGEGVVLKDYQLVGVNWLSLLYERKLSCILADEMGLGKTCQVISFLAHLLEKGIEGPHLVVVPSSTLENWLREFQNFCPILRVEPYYGSQKERAEMRMDLARDRGWNVLVTTYQLATGDKLDKRFLKEQAFNVCVYDEGHLLKNSSSNRYDALMRLPANFRLLLTGTPLQNNLQELASLLAFILPDVFNEKKEDLASIFKYKAKTTDDDESNNALLSAQRIKRARAMMTPFVLRRKKAQVLKHLPAKTNRVEYCPMNAAQSTIYLEQITAAREAIEARAAGKKGTKSTSNLMMQLRKAAIHPLLFRKVYNDEKINKMSHDIMKEDAYRNNDQKYILEDMEVMNDFELNRLCGNFPKSLGKHALKKEEWMQAGKVEKLKEMLLEMKKNGDRVLLFSQFTQMLDILEMVLTTLDFGFLRIDGSTPVDARQDLIDQYHGEEDIMIFLLSTKAGGFGINLACANRVVIFDSSFNPHDDAQAADRAHRVGQKREVEVVRLVTKNTIEEQILALANTKLALDQSISEDDKAIEGRAEELVAKMLLQSTDKIEGDK</sequence>
<dbReference type="InterPro" id="IPR038718">
    <property type="entry name" value="SNF2-like_sf"/>
</dbReference>
<dbReference type="CDD" id="cd17998">
    <property type="entry name" value="DEXHc_SMARCAD1"/>
    <property type="match status" value="1"/>
</dbReference>
<dbReference type="SMART" id="SM00490">
    <property type="entry name" value="HELICc"/>
    <property type="match status" value="1"/>
</dbReference>
<feature type="region of interest" description="Disordered" evidence="4">
    <location>
        <begin position="390"/>
        <end position="432"/>
    </location>
</feature>
<dbReference type="Pfam" id="PF00176">
    <property type="entry name" value="SNF2-rel_dom"/>
    <property type="match status" value="1"/>
</dbReference>
<feature type="region of interest" description="Disordered" evidence="4">
    <location>
        <begin position="251"/>
        <end position="270"/>
    </location>
</feature>
<comment type="caution">
    <text evidence="7">The sequence shown here is derived from an EMBL/GenBank/DDBJ whole genome shotgun (WGS) entry which is preliminary data.</text>
</comment>
<gene>
    <name evidence="7" type="primary">FUN30</name>
    <name evidence="7" type="ORF">Q9L58_001231</name>
</gene>
<feature type="compositionally biased region" description="Acidic residues" evidence="4">
    <location>
        <begin position="417"/>
        <end position="431"/>
    </location>
</feature>
<dbReference type="Gene3D" id="3.40.50.300">
    <property type="entry name" value="P-loop containing nucleotide triphosphate hydrolases"/>
    <property type="match status" value="2"/>
</dbReference>
<feature type="region of interest" description="Disordered" evidence="4">
    <location>
        <begin position="1"/>
        <end position="41"/>
    </location>
</feature>
<evidence type="ECO:0000259" key="5">
    <source>
        <dbReference type="PROSITE" id="PS51192"/>
    </source>
</evidence>